<dbReference type="PANTHER" id="PTHR21708:SF43">
    <property type="entry name" value="KETOPANTOATE REDUCTASE C-TERMINAL DOMAIN-CONTAINING PROTEIN"/>
    <property type="match status" value="1"/>
</dbReference>
<dbReference type="FunFam" id="1.10.1040.10:FF:000017">
    <property type="entry name" value="2-dehydropantoate 2-reductase"/>
    <property type="match status" value="1"/>
</dbReference>
<name>A0A166KSQ3_9AGAM</name>
<keyword evidence="3" id="KW-1185">Reference proteome</keyword>
<organism evidence="2 3">
    <name type="scientific">Athelia psychrophila</name>
    <dbReference type="NCBI Taxonomy" id="1759441"/>
    <lineage>
        <taxon>Eukaryota</taxon>
        <taxon>Fungi</taxon>
        <taxon>Dikarya</taxon>
        <taxon>Basidiomycota</taxon>
        <taxon>Agaricomycotina</taxon>
        <taxon>Agaricomycetes</taxon>
        <taxon>Agaricomycetidae</taxon>
        <taxon>Atheliales</taxon>
        <taxon>Atheliaceae</taxon>
        <taxon>Athelia</taxon>
    </lineage>
</organism>
<dbReference type="Gene3D" id="3.40.50.720">
    <property type="entry name" value="NAD(P)-binding Rossmann-like Domain"/>
    <property type="match status" value="1"/>
</dbReference>
<dbReference type="GO" id="GO:0005737">
    <property type="term" value="C:cytoplasm"/>
    <property type="evidence" value="ECO:0007669"/>
    <property type="project" value="TreeGrafter"/>
</dbReference>
<evidence type="ECO:0000313" key="3">
    <source>
        <dbReference type="Proteomes" id="UP000076532"/>
    </source>
</evidence>
<protein>
    <submittedName>
        <fullName evidence="2">6-phosphogluconate dehydrogenase C-terminal domain-like protein</fullName>
    </submittedName>
</protein>
<dbReference type="Gene3D" id="1.10.1040.10">
    <property type="entry name" value="N-(1-d-carboxylethyl)-l-norvaline Dehydrogenase, domain 2"/>
    <property type="match status" value="1"/>
</dbReference>
<evidence type="ECO:0000313" key="2">
    <source>
        <dbReference type="EMBL" id="KZP22215.1"/>
    </source>
</evidence>
<dbReference type="Proteomes" id="UP000076532">
    <property type="component" value="Unassembled WGS sequence"/>
</dbReference>
<dbReference type="InterPro" id="IPR051402">
    <property type="entry name" value="KPR-Related"/>
</dbReference>
<gene>
    <name evidence="2" type="ORF">FIBSPDRAFT_859803</name>
</gene>
<dbReference type="EMBL" id="KV417541">
    <property type="protein sequence ID" value="KZP22215.1"/>
    <property type="molecule type" value="Genomic_DNA"/>
</dbReference>
<dbReference type="InterPro" id="IPR008927">
    <property type="entry name" value="6-PGluconate_DH-like_C_sf"/>
</dbReference>
<dbReference type="OrthoDB" id="3609at2759"/>
<accession>A0A166KSQ3</accession>
<dbReference type="SUPFAM" id="SSF48179">
    <property type="entry name" value="6-phosphogluconate dehydrogenase C-terminal domain-like"/>
    <property type="match status" value="1"/>
</dbReference>
<dbReference type="PANTHER" id="PTHR21708">
    <property type="entry name" value="PROBABLE 2-DEHYDROPANTOATE 2-REDUCTASE"/>
    <property type="match status" value="1"/>
</dbReference>
<feature type="domain" description="Ketopantoate reductase C-terminal" evidence="1">
    <location>
        <begin position="217"/>
        <end position="314"/>
    </location>
</feature>
<dbReference type="STRING" id="436010.A0A166KSQ3"/>
<dbReference type="AlphaFoldDB" id="A0A166KSQ3"/>
<dbReference type="InterPro" id="IPR013752">
    <property type="entry name" value="KPA_reductase"/>
</dbReference>
<dbReference type="Pfam" id="PF08546">
    <property type="entry name" value="ApbA_C"/>
    <property type="match status" value="1"/>
</dbReference>
<proteinExistence type="predicted"/>
<reference evidence="2 3" key="1">
    <citation type="journal article" date="2016" name="Mol. Biol. Evol.">
        <title>Comparative Genomics of Early-Diverging Mushroom-Forming Fungi Provides Insights into the Origins of Lignocellulose Decay Capabilities.</title>
        <authorList>
            <person name="Nagy L.G."/>
            <person name="Riley R."/>
            <person name="Tritt A."/>
            <person name="Adam C."/>
            <person name="Daum C."/>
            <person name="Floudas D."/>
            <person name="Sun H."/>
            <person name="Yadav J.S."/>
            <person name="Pangilinan J."/>
            <person name="Larsson K.H."/>
            <person name="Matsuura K."/>
            <person name="Barry K."/>
            <person name="Labutti K."/>
            <person name="Kuo R."/>
            <person name="Ohm R.A."/>
            <person name="Bhattacharya S.S."/>
            <person name="Shirouzu T."/>
            <person name="Yoshinaga Y."/>
            <person name="Martin F.M."/>
            <person name="Grigoriev I.V."/>
            <person name="Hibbett D.S."/>
        </authorList>
    </citation>
    <scope>NUCLEOTIDE SEQUENCE [LARGE SCALE GENOMIC DNA]</scope>
    <source>
        <strain evidence="2 3">CBS 109695</strain>
    </source>
</reference>
<evidence type="ECO:0000259" key="1">
    <source>
        <dbReference type="Pfam" id="PF08546"/>
    </source>
</evidence>
<dbReference type="InterPro" id="IPR013328">
    <property type="entry name" value="6PGD_dom2"/>
</dbReference>
<sequence length="328" mass="36241">MHIKSTKYGDIPGWKPDRLCRSIADAADRAYSYVLVTTKAIPDVIRTSDLLRPLLTVPYCEKYSQPTYVLLQNGLNVEVDLYQAVQALAQGAPSVIGTALHILTNLLDDDVVEHADYGWVSLGVFREDCTIMVNTPAEDNLLGAFADLIERGGGLPKIVPEIQRVKFAKNLWNVTFSSVATLVRYPLPSIYRAPPNAEEGQEYEVYASNRTGDKIHEYTIANIRAVMEEVVAVARAMGIPDSEAGIPSSLIEFTMQDTLETHAKATSTHRPSMLLDAENGRPIEVEAIVGEVVRMAKTRGVAVPRTEMLYALLLVVQNQTLRKLESRS</sequence>